<dbReference type="EMBL" id="NHZQ01000066">
    <property type="protein sequence ID" value="PSK55879.1"/>
    <property type="molecule type" value="Genomic_DNA"/>
</dbReference>
<dbReference type="AlphaFoldDB" id="A0A2P8A5Y9"/>
<name>A0A2P8A5Y9_9PEZI</name>
<evidence type="ECO:0000256" key="1">
    <source>
        <dbReference type="SAM" id="MobiDB-lite"/>
    </source>
</evidence>
<gene>
    <name evidence="2" type="ORF">B9Z65_4757</name>
</gene>
<protein>
    <submittedName>
        <fullName evidence="2">Uncharacterized protein</fullName>
    </submittedName>
</protein>
<feature type="compositionally biased region" description="Basic and acidic residues" evidence="1">
    <location>
        <begin position="65"/>
        <end position="75"/>
    </location>
</feature>
<dbReference type="Proteomes" id="UP000243723">
    <property type="component" value="Unassembled WGS sequence"/>
</dbReference>
<comment type="caution">
    <text evidence="2">The sequence shown here is derived from an EMBL/GenBank/DDBJ whole genome shotgun (WGS) entry which is preliminary data.</text>
</comment>
<accession>A0A2P8A5Y9</accession>
<evidence type="ECO:0000313" key="2">
    <source>
        <dbReference type="EMBL" id="PSK55879.1"/>
    </source>
</evidence>
<sequence>MSGTKPLWNMGGTGRCDGARGMVNIELDVTLATSAMKSTSPTSSSALNMSIPAPQSIQDGQQKQGKKDDKGDSKGAKVLRIGSNHEGPPSEDASDDPKDKNQQ</sequence>
<organism evidence="2 3">
    <name type="scientific">Elsinoe australis</name>
    <dbReference type="NCBI Taxonomy" id="40998"/>
    <lineage>
        <taxon>Eukaryota</taxon>
        <taxon>Fungi</taxon>
        <taxon>Dikarya</taxon>
        <taxon>Ascomycota</taxon>
        <taxon>Pezizomycotina</taxon>
        <taxon>Dothideomycetes</taxon>
        <taxon>Dothideomycetidae</taxon>
        <taxon>Myriangiales</taxon>
        <taxon>Elsinoaceae</taxon>
        <taxon>Elsinoe</taxon>
    </lineage>
</organism>
<evidence type="ECO:0000313" key="3">
    <source>
        <dbReference type="Proteomes" id="UP000243723"/>
    </source>
</evidence>
<keyword evidence="3" id="KW-1185">Reference proteome</keyword>
<proteinExistence type="predicted"/>
<feature type="region of interest" description="Disordered" evidence="1">
    <location>
        <begin position="35"/>
        <end position="103"/>
    </location>
</feature>
<reference evidence="2 3" key="1">
    <citation type="submission" date="2017-05" db="EMBL/GenBank/DDBJ databases">
        <title>Draft genome sequence of Elsinoe australis.</title>
        <authorList>
            <person name="Cheng Q."/>
        </authorList>
    </citation>
    <scope>NUCLEOTIDE SEQUENCE [LARGE SCALE GENOMIC DNA]</scope>
    <source>
        <strain evidence="2 3">NL1</strain>
    </source>
</reference>
<feature type="compositionally biased region" description="Low complexity" evidence="1">
    <location>
        <begin position="35"/>
        <end position="46"/>
    </location>
</feature>